<reference evidence="1" key="1">
    <citation type="submission" date="2021-12" db="EMBL/GenBank/DDBJ databases">
        <authorList>
            <person name="King R."/>
        </authorList>
    </citation>
    <scope>NUCLEOTIDE SEQUENCE</scope>
</reference>
<dbReference type="PANTHER" id="PTHR46113">
    <property type="entry name" value="SNAC DOMAIN-CONTAINING PROTEIN"/>
    <property type="match status" value="1"/>
</dbReference>
<evidence type="ECO:0000313" key="1">
    <source>
        <dbReference type="EMBL" id="CAH0390250.1"/>
    </source>
</evidence>
<dbReference type="AlphaFoldDB" id="A0A9P0AFS5"/>
<sequence length="112" mass="13484">MKIKDINSEELEDFIDCRTRKFFDRFKLSMDFMQNDPSTWEQNKIFQANLKIIDNLKSVNDTAERGIKLIEEYSEKKLTRDENERQHIIQVVAEHRKQHPDVKKSTLLKPYL</sequence>
<dbReference type="Proteomes" id="UP001152759">
    <property type="component" value="Chromosome 5"/>
</dbReference>
<proteinExistence type="predicted"/>
<dbReference type="PANTHER" id="PTHR46113:SF1">
    <property type="entry name" value="PEPTIDASE M17 LEUCYL AMINOPEPTIDASE N-TERMINAL DOMAIN-CONTAINING PROTEIN"/>
    <property type="match status" value="1"/>
</dbReference>
<evidence type="ECO:0000313" key="2">
    <source>
        <dbReference type="Proteomes" id="UP001152759"/>
    </source>
</evidence>
<name>A0A9P0AFS5_BEMTA</name>
<keyword evidence="2" id="KW-1185">Reference proteome</keyword>
<gene>
    <name evidence="1" type="ORF">BEMITA_LOCUS8992</name>
</gene>
<organism evidence="1 2">
    <name type="scientific">Bemisia tabaci</name>
    <name type="common">Sweetpotato whitefly</name>
    <name type="synonym">Aleurodes tabaci</name>
    <dbReference type="NCBI Taxonomy" id="7038"/>
    <lineage>
        <taxon>Eukaryota</taxon>
        <taxon>Metazoa</taxon>
        <taxon>Ecdysozoa</taxon>
        <taxon>Arthropoda</taxon>
        <taxon>Hexapoda</taxon>
        <taxon>Insecta</taxon>
        <taxon>Pterygota</taxon>
        <taxon>Neoptera</taxon>
        <taxon>Paraneoptera</taxon>
        <taxon>Hemiptera</taxon>
        <taxon>Sternorrhyncha</taxon>
        <taxon>Aleyrodoidea</taxon>
        <taxon>Aleyrodidae</taxon>
        <taxon>Aleyrodinae</taxon>
        <taxon>Bemisia</taxon>
    </lineage>
</organism>
<dbReference type="EMBL" id="OU963866">
    <property type="protein sequence ID" value="CAH0390250.1"/>
    <property type="molecule type" value="Genomic_DNA"/>
</dbReference>
<protein>
    <submittedName>
        <fullName evidence="1">Uncharacterized protein</fullName>
    </submittedName>
</protein>
<accession>A0A9P0AFS5</accession>